<gene>
    <name evidence="9" type="ORF">IXB28_05325</name>
</gene>
<comment type="subcellular location">
    <subcellularLocation>
        <location evidence="1">Cellular thylakoid membrane</location>
        <topology evidence="1">Peripheral membrane protein</topology>
        <orientation evidence="1">Cytoplasmic side</orientation>
    </subcellularLocation>
</comment>
<proteinExistence type="predicted"/>
<accession>A0ABS5Y1C8</accession>
<organism evidence="9 10">
    <name type="scientific">Leptothoe kymatousa TAU-MAC 1615</name>
    <dbReference type="NCBI Taxonomy" id="2364775"/>
    <lineage>
        <taxon>Bacteria</taxon>
        <taxon>Bacillati</taxon>
        <taxon>Cyanobacteriota</taxon>
        <taxon>Cyanophyceae</taxon>
        <taxon>Nodosilineales</taxon>
        <taxon>Cymatolegaceae</taxon>
        <taxon>Leptothoe</taxon>
        <taxon>Leptothoe kymatousa</taxon>
    </lineage>
</organism>
<reference evidence="9 10" key="1">
    <citation type="journal article" date="2021" name="Mar. Drugs">
        <title>Genome Reduction and Secondary Metabolism of the Marine Sponge-Associated Cyanobacterium Leptothoe.</title>
        <authorList>
            <person name="Konstantinou D."/>
            <person name="Popin R.V."/>
            <person name="Fewer D.P."/>
            <person name="Sivonen K."/>
            <person name="Gkelis S."/>
        </authorList>
    </citation>
    <scope>NUCLEOTIDE SEQUENCE [LARGE SCALE GENOMIC DNA]</scope>
    <source>
        <strain evidence="9 10">TAU-MAC 1615</strain>
    </source>
</reference>
<evidence type="ECO:0000256" key="1">
    <source>
        <dbReference type="ARBA" id="ARBA00004445"/>
    </source>
</evidence>
<dbReference type="EMBL" id="JADOER010000004">
    <property type="protein sequence ID" value="MBT9311618.1"/>
    <property type="molecule type" value="Genomic_DNA"/>
</dbReference>
<sequence>MVGITSGSALSDDRSRAVVIDVAGMANQTISRVSNYQVKVPFSQMSAAMRTISAQGGKVVHVSVQGGPPQAPQTPQETPDSKPAKATTKKTGTKKAANNKKKNIVSRLTNRKGRRSKKTS</sequence>
<keyword evidence="5" id="KW-0472">Membrane</keyword>
<evidence type="ECO:0000256" key="7">
    <source>
        <dbReference type="SAM" id="MobiDB-lite"/>
    </source>
</evidence>
<evidence type="ECO:0000259" key="8">
    <source>
        <dbReference type="PROSITE" id="PS51441"/>
    </source>
</evidence>
<comment type="caution">
    <text evidence="9">The sequence shown here is derived from an EMBL/GenBank/DDBJ whole genome shotgun (WGS) entry which is preliminary data.</text>
</comment>
<evidence type="ECO:0000256" key="2">
    <source>
        <dbReference type="ARBA" id="ARBA00022549"/>
    </source>
</evidence>
<keyword evidence="2" id="KW-0042">Antenna complex</keyword>
<evidence type="ECO:0000313" key="10">
    <source>
        <dbReference type="Proteomes" id="UP001196661"/>
    </source>
</evidence>
<evidence type="ECO:0000313" key="9">
    <source>
        <dbReference type="EMBL" id="MBT9311618.1"/>
    </source>
</evidence>
<feature type="compositionally biased region" description="Basic residues" evidence="7">
    <location>
        <begin position="87"/>
        <end position="120"/>
    </location>
</feature>
<evidence type="ECO:0000256" key="4">
    <source>
        <dbReference type="ARBA" id="ARBA00023078"/>
    </source>
</evidence>
<dbReference type="SMART" id="SM01094">
    <property type="entry name" value="CpcD"/>
    <property type="match status" value="1"/>
</dbReference>
<keyword evidence="3 6" id="KW-0605">Phycobilisome</keyword>
<evidence type="ECO:0000256" key="5">
    <source>
        <dbReference type="ARBA" id="ARBA00023136"/>
    </source>
</evidence>
<name>A0ABS5Y1C8_9CYAN</name>
<dbReference type="Pfam" id="PF01383">
    <property type="entry name" value="CpcD"/>
    <property type="match status" value="1"/>
</dbReference>
<feature type="region of interest" description="Disordered" evidence="7">
    <location>
        <begin position="62"/>
        <end position="120"/>
    </location>
</feature>
<dbReference type="PROSITE" id="PS51441">
    <property type="entry name" value="CPCD_LIKE"/>
    <property type="match status" value="1"/>
</dbReference>
<dbReference type="Proteomes" id="UP001196661">
    <property type="component" value="Unassembled WGS sequence"/>
</dbReference>
<feature type="domain" description="CpcD-like" evidence="8">
    <location>
        <begin position="15"/>
        <end position="65"/>
    </location>
</feature>
<feature type="compositionally biased region" description="Low complexity" evidence="7">
    <location>
        <begin position="65"/>
        <end position="86"/>
    </location>
</feature>
<keyword evidence="4" id="KW-0793">Thylakoid</keyword>
<evidence type="ECO:0000256" key="6">
    <source>
        <dbReference type="PROSITE-ProRule" id="PRU00771"/>
    </source>
</evidence>
<keyword evidence="10" id="KW-1185">Reference proteome</keyword>
<protein>
    <recommendedName>
        <fullName evidence="8">CpcD-like domain-containing protein</fullName>
    </recommendedName>
</protein>
<dbReference type="InterPro" id="IPR008213">
    <property type="entry name" value="CpcD-like_dom"/>
</dbReference>
<dbReference type="RefSeq" id="WP_215617496.1">
    <property type="nucleotide sequence ID" value="NZ_JADOER010000004.1"/>
</dbReference>
<evidence type="ECO:0000256" key="3">
    <source>
        <dbReference type="ARBA" id="ARBA00022738"/>
    </source>
</evidence>